<feature type="transmembrane region" description="Helical" evidence="8">
    <location>
        <begin position="484"/>
        <end position="508"/>
    </location>
</feature>
<feature type="transmembrane region" description="Helical" evidence="8">
    <location>
        <begin position="244"/>
        <end position="264"/>
    </location>
</feature>
<dbReference type="GO" id="GO:0015744">
    <property type="term" value="P:succinate transport"/>
    <property type="evidence" value="ECO:0007669"/>
    <property type="project" value="TreeGrafter"/>
</dbReference>
<dbReference type="AlphaFoldDB" id="A0A853DNZ5"/>
<evidence type="ECO:0000256" key="5">
    <source>
        <dbReference type="ARBA" id="ARBA00023136"/>
    </source>
</evidence>
<evidence type="ECO:0000256" key="6">
    <source>
        <dbReference type="ARBA" id="ARBA00034125"/>
    </source>
</evidence>
<comment type="similarity">
    <text evidence="6">Belongs to the ThrE exporter (TC 2.A.79) family.</text>
</comment>
<feature type="transmembrane region" description="Helical" evidence="8">
    <location>
        <begin position="357"/>
        <end position="379"/>
    </location>
</feature>
<evidence type="ECO:0000313" key="11">
    <source>
        <dbReference type="EMBL" id="NYJ75865.1"/>
    </source>
</evidence>
<protein>
    <submittedName>
        <fullName evidence="11">Uncharacterized membrane protein YjjP (DUF1212 family)</fullName>
    </submittedName>
</protein>
<feature type="transmembrane region" description="Helical" evidence="8">
    <location>
        <begin position="386"/>
        <end position="410"/>
    </location>
</feature>
<accession>A0A853DNZ5</accession>
<evidence type="ECO:0000256" key="8">
    <source>
        <dbReference type="SAM" id="Phobius"/>
    </source>
</evidence>
<dbReference type="GO" id="GO:0022857">
    <property type="term" value="F:transmembrane transporter activity"/>
    <property type="evidence" value="ECO:0007669"/>
    <property type="project" value="InterPro"/>
</dbReference>
<feature type="transmembrane region" description="Helical" evidence="8">
    <location>
        <begin position="270"/>
        <end position="291"/>
    </location>
</feature>
<evidence type="ECO:0000256" key="4">
    <source>
        <dbReference type="ARBA" id="ARBA00022989"/>
    </source>
</evidence>
<keyword evidence="12" id="KW-1185">Reference proteome</keyword>
<keyword evidence="5 8" id="KW-0472">Membrane</keyword>
<dbReference type="InterPro" id="IPR024528">
    <property type="entry name" value="ThrE_2"/>
</dbReference>
<dbReference type="Pfam" id="PF06738">
    <property type="entry name" value="ThrE"/>
    <property type="match status" value="1"/>
</dbReference>
<feature type="transmembrane region" description="Helical" evidence="8">
    <location>
        <begin position="416"/>
        <end position="443"/>
    </location>
</feature>
<organism evidence="11 12">
    <name type="scientific">Allobranchiibius huperziae</name>
    <dbReference type="NCBI Taxonomy" id="1874116"/>
    <lineage>
        <taxon>Bacteria</taxon>
        <taxon>Bacillati</taxon>
        <taxon>Actinomycetota</taxon>
        <taxon>Actinomycetes</taxon>
        <taxon>Micrococcales</taxon>
        <taxon>Dermacoccaceae</taxon>
        <taxon>Allobranchiibius</taxon>
    </lineage>
</organism>
<evidence type="ECO:0000256" key="3">
    <source>
        <dbReference type="ARBA" id="ARBA00022692"/>
    </source>
</evidence>
<dbReference type="Pfam" id="PF12821">
    <property type="entry name" value="ThrE_2"/>
    <property type="match status" value="1"/>
</dbReference>
<dbReference type="Proteomes" id="UP000571817">
    <property type="component" value="Unassembled WGS sequence"/>
</dbReference>
<keyword evidence="3 8" id="KW-0812">Transmembrane</keyword>
<comment type="subcellular location">
    <subcellularLocation>
        <location evidence="1">Cell membrane</location>
        <topology evidence="1">Multi-pass membrane protein</topology>
    </subcellularLocation>
</comment>
<dbReference type="RefSeq" id="WP_179482845.1">
    <property type="nucleotide sequence ID" value="NZ_JACCFW010000001.1"/>
</dbReference>
<feature type="transmembrane region" description="Helical" evidence="8">
    <location>
        <begin position="312"/>
        <end position="337"/>
    </location>
</feature>
<dbReference type="PANTHER" id="PTHR34390:SF2">
    <property type="entry name" value="SUCCINATE TRANSPORTER SUBUNIT YJJP-RELATED"/>
    <property type="match status" value="1"/>
</dbReference>
<feature type="domain" description="Threonine/serine exporter-like N-terminal" evidence="9">
    <location>
        <begin position="85"/>
        <end position="335"/>
    </location>
</feature>
<sequence>MAQYGHEAPLPDPDSGSYRIPEDTDSSFAESPAHGFAVARRMRFLRGEPVTEPMPIADALRNSPYRHPATMSAPEKDAGTRKALDLAVRVGELLLRCGAGTRDVEASVVAVAAAAGLRRLEVDITNQSLLVQAPGPSGETVTMLRVVRSSTRDFARLTDVHVMVQELTRGGFTDIDEALGRLKRIQRSTRIYPRWLIAVGYSALAGSVCALLGGGSMAIVVAVLSAFVTDYLGRLIRKRNIPSFYIDAVGSAVSVMLAWLGYLLAAKGDLGLQMSTADFAYAVSGGLVVLLPGRAMASAVEDAITGYPVTGAGRLLTVFLSAAGIIVGVAGGLSLTLKLDSALNLQLTSPGALHFGSSNATLSLQFLYGAVGAAAGALTMRSRPRFILPTAVLGSLALGLSGLAHLVWAVGATTSIAVASVSVGVLARVIGLRLGAPALVLVLPAVSPMLPGLRIFEGMYDAIVGSVIGSAASNTQSAAAFPTLLGAAGVALAISTGVVLGDVLAAPLDRNALRRRRARIR</sequence>
<reference evidence="11 12" key="1">
    <citation type="submission" date="2020-07" db="EMBL/GenBank/DDBJ databases">
        <title>Sequencing the genomes of 1000 actinobacteria strains.</title>
        <authorList>
            <person name="Klenk H.-P."/>
        </authorList>
    </citation>
    <scope>NUCLEOTIDE SEQUENCE [LARGE SCALE GENOMIC DNA]</scope>
    <source>
        <strain evidence="11 12">DSM 29531</strain>
    </source>
</reference>
<feature type="region of interest" description="Disordered" evidence="7">
    <location>
        <begin position="1"/>
        <end position="32"/>
    </location>
</feature>
<dbReference type="InterPro" id="IPR050539">
    <property type="entry name" value="ThrE_Dicarb/AminoAcid_Exp"/>
</dbReference>
<evidence type="ECO:0000256" key="2">
    <source>
        <dbReference type="ARBA" id="ARBA00022475"/>
    </source>
</evidence>
<name>A0A853DNZ5_9MICO</name>
<feature type="transmembrane region" description="Helical" evidence="8">
    <location>
        <begin position="191"/>
        <end position="208"/>
    </location>
</feature>
<evidence type="ECO:0000259" key="9">
    <source>
        <dbReference type="Pfam" id="PF06738"/>
    </source>
</evidence>
<feature type="region of interest" description="Disordered" evidence="7">
    <location>
        <begin position="59"/>
        <end position="80"/>
    </location>
</feature>
<keyword evidence="4 8" id="KW-1133">Transmembrane helix</keyword>
<dbReference type="GO" id="GO:0005886">
    <property type="term" value="C:plasma membrane"/>
    <property type="evidence" value="ECO:0007669"/>
    <property type="project" value="UniProtKB-SubCell"/>
</dbReference>
<feature type="domain" description="Threonine/Serine exporter ThrE" evidence="10">
    <location>
        <begin position="366"/>
        <end position="502"/>
    </location>
</feature>
<dbReference type="InterPro" id="IPR010619">
    <property type="entry name" value="ThrE-like_N"/>
</dbReference>
<evidence type="ECO:0000313" key="12">
    <source>
        <dbReference type="Proteomes" id="UP000571817"/>
    </source>
</evidence>
<dbReference type="EMBL" id="JACCFW010000001">
    <property type="protein sequence ID" value="NYJ75865.1"/>
    <property type="molecule type" value="Genomic_DNA"/>
</dbReference>
<evidence type="ECO:0000256" key="1">
    <source>
        <dbReference type="ARBA" id="ARBA00004651"/>
    </source>
</evidence>
<evidence type="ECO:0000259" key="10">
    <source>
        <dbReference type="Pfam" id="PF12821"/>
    </source>
</evidence>
<comment type="caution">
    <text evidence="11">The sequence shown here is derived from an EMBL/GenBank/DDBJ whole genome shotgun (WGS) entry which is preliminary data.</text>
</comment>
<keyword evidence="2" id="KW-1003">Cell membrane</keyword>
<dbReference type="PANTHER" id="PTHR34390">
    <property type="entry name" value="UPF0442 PROTEIN YJJB-RELATED"/>
    <property type="match status" value="1"/>
</dbReference>
<proteinExistence type="inferred from homology"/>
<gene>
    <name evidence="11" type="ORF">HNR15_002828</name>
</gene>
<evidence type="ECO:0000256" key="7">
    <source>
        <dbReference type="SAM" id="MobiDB-lite"/>
    </source>
</evidence>